<accession>A0ABQ4UBW7</accession>
<protein>
    <recommendedName>
        <fullName evidence="1">Rhodanese domain-containing protein</fullName>
    </recommendedName>
</protein>
<evidence type="ECO:0000313" key="2">
    <source>
        <dbReference type="EMBL" id="GJE63937.1"/>
    </source>
</evidence>
<gene>
    <name evidence="2" type="ORF">LNAOJCKE_1136</name>
</gene>
<dbReference type="InterPro" id="IPR001763">
    <property type="entry name" value="Rhodanese-like_dom"/>
</dbReference>
<dbReference type="SUPFAM" id="SSF52821">
    <property type="entry name" value="Rhodanese/Cell cycle control phosphatase"/>
    <property type="match status" value="1"/>
</dbReference>
<reference evidence="2" key="2">
    <citation type="submission" date="2021-08" db="EMBL/GenBank/DDBJ databases">
        <authorList>
            <person name="Tani A."/>
            <person name="Ola A."/>
            <person name="Ogura Y."/>
            <person name="Katsura K."/>
            <person name="Hayashi T."/>
        </authorList>
    </citation>
    <scope>NUCLEOTIDE SEQUENCE</scope>
    <source>
        <strain evidence="2">NBRC 15686</strain>
    </source>
</reference>
<dbReference type="Gene3D" id="3.40.250.10">
    <property type="entry name" value="Rhodanese-like domain"/>
    <property type="match status" value="1"/>
</dbReference>
<dbReference type="InterPro" id="IPR036873">
    <property type="entry name" value="Rhodanese-like_dom_sf"/>
</dbReference>
<evidence type="ECO:0000313" key="3">
    <source>
        <dbReference type="Proteomes" id="UP001055039"/>
    </source>
</evidence>
<dbReference type="CDD" id="cd00158">
    <property type="entry name" value="RHOD"/>
    <property type="match status" value="1"/>
</dbReference>
<dbReference type="PROSITE" id="PS50206">
    <property type="entry name" value="RHODANESE_3"/>
    <property type="match status" value="1"/>
</dbReference>
<dbReference type="InterPro" id="IPR022376">
    <property type="entry name" value="PQQ_CXXCW"/>
</dbReference>
<reference evidence="2" key="1">
    <citation type="journal article" date="2021" name="Front. Microbiol.">
        <title>Comprehensive Comparative Genomics and Phenotyping of Methylobacterium Species.</title>
        <authorList>
            <person name="Alessa O."/>
            <person name="Ogura Y."/>
            <person name="Fujitani Y."/>
            <person name="Takami H."/>
            <person name="Hayashi T."/>
            <person name="Sahin N."/>
            <person name="Tani A."/>
        </authorList>
    </citation>
    <scope>NUCLEOTIDE SEQUENCE</scope>
    <source>
        <strain evidence="2">NBRC 15686</strain>
    </source>
</reference>
<dbReference type="Proteomes" id="UP001055039">
    <property type="component" value="Unassembled WGS sequence"/>
</dbReference>
<keyword evidence="3" id="KW-1185">Reference proteome</keyword>
<sequence length="205" mass="21621">MARERSVRVIARVAAVTAIGPLLGLLLGAAGPADSPVNVPEPDGLYTGPPRGYTPATLKGATVIDRKGLEALLPEGPVLIDVVLADHRPAGLPADRPWLPTHRSIPGAVWMPGAGGAPLSPEKEEAFLRRVAELTGGDRAKPVVTFCRPECWGSWNAGKRLVAAGYSRVHWFPLGVEGWQDDHDTAVAKPDPAWTAATGARAAER</sequence>
<dbReference type="NCBIfam" id="TIGR03865">
    <property type="entry name" value="PQQ_CXXCW"/>
    <property type="match status" value="1"/>
</dbReference>
<comment type="caution">
    <text evidence="2">The sequence shown here is derived from an EMBL/GenBank/DDBJ whole genome shotgun (WGS) entry which is preliminary data.</text>
</comment>
<evidence type="ECO:0000259" key="1">
    <source>
        <dbReference type="PROSITE" id="PS50206"/>
    </source>
</evidence>
<organism evidence="2 3">
    <name type="scientific">Methylorubrum aminovorans</name>
    <dbReference type="NCBI Taxonomy" id="269069"/>
    <lineage>
        <taxon>Bacteria</taxon>
        <taxon>Pseudomonadati</taxon>
        <taxon>Pseudomonadota</taxon>
        <taxon>Alphaproteobacteria</taxon>
        <taxon>Hyphomicrobiales</taxon>
        <taxon>Methylobacteriaceae</taxon>
        <taxon>Methylorubrum</taxon>
    </lineage>
</organism>
<name>A0ABQ4UBW7_9HYPH</name>
<proteinExistence type="predicted"/>
<dbReference type="EMBL" id="BPRC01000002">
    <property type="protein sequence ID" value="GJE63937.1"/>
    <property type="molecule type" value="Genomic_DNA"/>
</dbReference>
<feature type="domain" description="Rhodanese" evidence="1">
    <location>
        <begin position="73"/>
        <end position="188"/>
    </location>
</feature>
<dbReference type="Pfam" id="PF00581">
    <property type="entry name" value="Rhodanese"/>
    <property type="match status" value="1"/>
</dbReference>